<protein>
    <submittedName>
        <fullName evidence="1">SDR family oxidoreductase</fullName>
        <ecNumber evidence="1">1.-.-.-</ecNumber>
    </submittedName>
</protein>
<dbReference type="InterPro" id="IPR002347">
    <property type="entry name" value="SDR_fam"/>
</dbReference>
<keyword evidence="2" id="KW-1185">Reference proteome</keyword>
<dbReference type="Gene3D" id="3.40.50.720">
    <property type="entry name" value="NAD(P)-binding Rossmann-like Domain"/>
    <property type="match status" value="1"/>
</dbReference>
<dbReference type="PANTHER" id="PTHR43431">
    <property type="entry name" value="OXIDOREDUCTASE, SHORT CHAIN DEHYDROGENASE/REDUCTASE FAMILY (AFU_ORTHOLOGUE AFUA_5G14000)"/>
    <property type="match status" value="1"/>
</dbReference>
<reference evidence="2" key="1">
    <citation type="journal article" date="2019" name="Int. J. Syst. Evol. Microbiol.">
        <title>The Global Catalogue of Microorganisms (GCM) 10K type strain sequencing project: providing services to taxonomists for standard genome sequencing and annotation.</title>
        <authorList>
            <consortium name="The Broad Institute Genomics Platform"/>
            <consortium name="The Broad Institute Genome Sequencing Center for Infectious Disease"/>
            <person name="Wu L."/>
            <person name="Ma J."/>
        </authorList>
    </citation>
    <scope>NUCLEOTIDE SEQUENCE [LARGE SCALE GENOMIC DNA]</scope>
    <source>
        <strain evidence="2">JCM 3338</strain>
    </source>
</reference>
<dbReference type="Proteomes" id="UP001597402">
    <property type="component" value="Unassembled WGS sequence"/>
</dbReference>
<evidence type="ECO:0000313" key="2">
    <source>
        <dbReference type="Proteomes" id="UP001597402"/>
    </source>
</evidence>
<organism evidence="1 2">
    <name type="scientific">Blastococcus deserti</name>
    <dbReference type="NCBI Taxonomy" id="2259033"/>
    <lineage>
        <taxon>Bacteria</taxon>
        <taxon>Bacillati</taxon>
        <taxon>Actinomycetota</taxon>
        <taxon>Actinomycetes</taxon>
        <taxon>Geodermatophilales</taxon>
        <taxon>Geodermatophilaceae</taxon>
        <taxon>Blastococcus</taxon>
    </lineage>
</organism>
<dbReference type="SUPFAM" id="SSF51735">
    <property type="entry name" value="NAD(P)-binding Rossmann-fold domains"/>
    <property type="match status" value="1"/>
</dbReference>
<dbReference type="EMBL" id="JBHUHP010000001">
    <property type="protein sequence ID" value="MFD2090423.1"/>
    <property type="molecule type" value="Genomic_DNA"/>
</dbReference>
<keyword evidence="1" id="KW-0560">Oxidoreductase</keyword>
<name>A0ABW4X6I3_9ACTN</name>
<sequence>MPHLLVVGAGPGISAATARRLGGEGYAVGLIGRRQAALAELGTGLREEVARVEWASADAGDSRSLDVAVRGLVDELGPVDVLLYNVSVGRQASVPELAPEDLLADLAAGVVGLQTAVRAVLPGMRERGSGTVLVTGGGSADRPVPSMATLGVQKAALRALVDVQARTLAADGVHVATVTIRGFVGEDRQIHPDRVAGLYAELVAETAGPRERWRTVVDLRP</sequence>
<accession>A0ABW4X6I3</accession>
<evidence type="ECO:0000313" key="1">
    <source>
        <dbReference type="EMBL" id="MFD2090423.1"/>
    </source>
</evidence>
<dbReference type="EC" id="1.-.-.-" evidence="1"/>
<dbReference type="InterPro" id="IPR036291">
    <property type="entry name" value="NAD(P)-bd_dom_sf"/>
</dbReference>
<comment type="caution">
    <text evidence="1">The sequence shown here is derived from an EMBL/GenBank/DDBJ whole genome shotgun (WGS) entry which is preliminary data.</text>
</comment>
<dbReference type="GO" id="GO:0016491">
    <property type="term" value="F:oxidoreductase activity"/>
    <property type="evidence" value="ECO:0007669"/>
    <property type="project" value="UniProtKB-KW"/>
</dbReference>
<dbReference type="PRINTS" id="PR00081">
    <property type="entry name" value="GDHRDH"/>
</dbReference>
<dbReference type="PANTHER" id="PTHR43431:SF1">
    <property type="entry name" value="OS08G0476300 PROTEIN"/>
    <property type="match status" value="1"/>
</dbReference>
<dbReference type="RefSeq" id="WP_376871279.1">
    <property type="nucleotide sequence ID" value="NZ_JBHUHP010000001.1"/>
</dbReference>
<gene>
    <name evidence="1" type="ORF">ACFSHS_02435</name>
</gene>
<dbReference type="Pfam" id="PF00106">
    <property type="entry name" value="adh_short"/>
    <property type="match status" value="1"/>
</dbReference>
<proteinExistence type="predicted"/>